<organism evidence="1 2">
    <name type="scientific">Senna tora</name>
    <dbReference type="NCBI Taxonomy" id="362788"/>
    <lineage>
        <taxon>Eukaryota</taxon>
        <taxon>Viridiplantae</taxon>
        <taxon>Streptophyta</taxon>
        <taxon>Embryophyta</taxon>
        <taxon>Tracheophyta</taxon>
        <taxon>Spermatophyta</taxon>
        <taxon>Magnoliopsida</taxon>
        <taxon>eudicotyledons</taxon>
        <taxon>Gunneridae</taxon>
        <taxon>Pentapetalae</taxon>
        <taxon>rosids</taxon>
        <taxon>fabids</taxon>
        <taxon>Fabales</taxon>
        <taxon>Fabaceae</taxon>
        <taxon>Caesalpinioideae</taxon>
        <taxon>Cassia clade</taxon>
        <taxon>Senna</taxon>
    </lineage>
</organism>
<gene>
    <name evidence="1" type="ORF">G2W53_017852</name>
</gene>
<dbReference type="EMBL" id="JAAIUW010000006">
    <property type="protein sequence ID" value="KAF7826688.1"/>
    <property type="molecule type" value="Genomic_DNA"/>
</dbReference>
<accession>A0A834TQV2</accession>
<evidence type="ECO:0000313" key="1">
    <source>
        <dbReference type="EMBL" id="KAF7826688.1"/>
    </source>
</evidence>
<name>A0A834TQV2_9FABA</name>
<proteinExistence type="predicted"/>
<dbReference type="Proteomes" id="UP000634136">
    <property type="component" value="Unassembled WGS sequence"/>
</dbReference>
<reference evidence="1" key="1">
    <citation type="submission" date="2020-09" db="EMBL/GenBank/DDBJ databases">
        <title>Genome-Enabled Discovery of Anthraquinone Biosynthesis in Senna tora.</title>
        <authorList>
            <person name="Kang S.-H."/>
            <person name="Pandey R.P."/>
            <person name="Lee C.-M."/>
            <person name="Sim J.-S."/>
            <person name="Jeong J.-T."/>
            <person name="Choi B.-S."/>
            <person name="Jung M."/>
            <person name="Ginzburg D."/>
            <person name="Zhao K."/>
            <person name="Won S.Y."/>
            <person name="Oh T.-J."/>
            <person name="Yu Y."/>
            <person name="Kim N.-H."/>
            <person name="Lee O.R."/>
            <person name="Lee T.-H."/>
            <person name="Bashyal P."/>
            <person name="Kim T.-S."/>
            <person name="Lee W.-H."/>
            <person name="Kawkins C."/>
            <person name="Kim C.-K."/>
            <person name="Kim J.S."/>
            <person name="Ahn B.O."/>
            <person name="Rhee S.Y."/>
            <person name="Sohng J.K."/>
        </authorList>
    </citation>
    <scope>NUCLEOTIDE SEQUENCE</scope>
    <source>
        <tissue evidence="1">Leaf</tissue>
    </source>
</reference>
<sequence>MQHRFTSRVASLASVRIFFHKELDLFLSDKSTSLYANFNEKATELRKQVAESYPIPQNIKSTILTHLLTNFKLRDRPKSHSTEPKDWKLSLFYEPRAIIKRESILGFNYPNPECIITG</sequence>
<protein>
    <submittedName>
        <fullName evidence="1">Uncharacterized protein</fullName>
    </submittedName>
</protein>
<evidence type="ECO:0000313" key="2">
    <source>
        <dbReference type="Proteomes" id="UP000634136"/>
    </source>
</evidence>
<dbReference type="AlphaFoldDB" id="A0A834TQV2"/>
<keyword evidence="2" id="KW-1185">Reference proteome</keyword>
<comment type="caution">
    <text evidence="1">The sequence shown here is derived from an EMBL/GenBank/DDBJ whole genome shotgun (WGS) entry which is preliminary data.</text>
</comment>